<dbReference type="PANTHER" id="PTHR21659:SF42">
    <property type="entry name" value="UPF0057 MEMBRANE PROTEIN ZK632.10-RELATED"/>
    <property type="match status" value="1"/>
</dbReference>
<dbReference type="InterPro" id="IPR000612">
    <property type="entry name" value="PMP3"/>
</dbReference>
<evidence type="ECO:0000256" key="5">
    <source>
        <dbReference type="ARBA" id="ARBA00023136"/>
    </source>
</evidence>
<dbReference type="RefSeq" id="XP_017986147.1">
    <property type="nucleotide sequence ID" value="XM_018130658.1"/>
</dbReference>
<dbReference type="Pfam" id="PF01679">
    <property type="entry name" value="Pmp3"/>
    <property type="match status" value="1"/>
</dbReference>
<feature type="transmembrane region" description="Helical" evidence="6">
    <location>
        <begin position="30"/>
        <end position="50"/>
    </location>
</feature>
<evidence type="ECO:0000313" key="7">
    <source>
        <dbReference type="EMBL" id="AMD19151.1"/>
    </source>
</evidence>
<dbReference type="PANTHER" id="PTHR21659">
    <property type="entry name" value="HYDROPHOBIC PROTEIN RCI2 LOW TEMPERATURE AND SALT RESPONSIVE PROTEIN LTI6 -RELATED"/>
    <property type="match status" value="1"/>
</dbReference>
<proteinExistence type="inferred from homology"/>
<keyword evidence="4 6" id="KW-1133">Transmembrane helix</keyword>
<evidence type="ECO:0000313" key="8">
    <source>
        <dbReference type="Proteomes" id="UP000243052"/>
    </source>
</evidence>
<evidence type="ECO:0000256" key="4">
    <source>
        <dbReference type="ARBA" id="ARBA00022989"/>
    </source>
</evidence>
<dbReference type="EMBL" id="CP014242">
    <property type="protein sequence ID" value="AMD19151.1"/>
    <property type="molecule type" value="Genomic_DNA"/>
</dbReference>
<keyword evidence="8" id="KW-1185">Reference proteome</keyword>
<dbReference type="PROSITE" id="PS01309">
    <property type="entry name" value="UPF0057"/>
    <property type="match status" value="1"/>
</dbReference>
<dbReference type="OrthoDB" id="2802411at2759"/>
<dbReference type="STRING" id="45286.A0A109UX34"/>
<evidence type="ECO:0000256" key="2">
    <source>
        <dbReference type="ARBA" id="ARBA00009530"/>
    </source>
</evidence>
<evidence type="ECO:0000256" key="1">
    <source>
        <dbReference type="ARBA" id="ARBA00004370"/>
    </source>
</evidence>
<comment type="subcellular location">
    <subcellularLocation>
        <location evidence="1">Membrane</location>
    </subcellularLocation>
</comment>
<evidence type="ECO:0000256" key="3">
    <source>
        <dbReference type="ARBA" id="ARBA00022692"/>
    </source>
</evidence>
<accession>A0A109UX34</accession>
<keyword evidence="5 6" id="KW-0472">Membrane</keyword>
<reference evidence="7 8" key="1">
    <citation type="submission" date="2016-01" db="EMBL/GenBank/DDBJ databases">
        <title>Genome sequence of the yeast Holleya sinecauda.</title>
        <authorList>
            <person name="Dietrich F.S."/>
        </authorList>
    </citation>
    <scope>NUCLEOTIDE SEQUENCE [LARGE SCALE GENOMIC DNA]</scope>
    <source>
        <strain evidence="7 8">ATCC 58844</strain>
    </source>
</reference>
<name>A0A109UX34_9SACH</name>
<gene>
    <name evidence="7" type="ORF">AW171_hschr2964</name>
</gene>
<keyword evidence="3 6" id="KW-0812">Transmembrane</keyword>
<dbReference type="GO" id="GO:0016020">
    <property type="term" value="C:membrane"/>
    <property type="evidence" value="ECO:0007669"/>
    <property type="project" value="UniProtKB-SubCell"/>
</dbReference>
<dbReference type="Proteomes" id="UP000243052">
    <property type="component" value="Chromosome ii"/>
</dbReference>
<feature type="transmembrane region" description="Helical" evidence="6">
    <location>
        <begin position="6"/>
        <end position="23"/>
    </location>
</feature>
<dbReference type="GeneID" id="28722621"/>
<evidence type="ECO:0000256" key="6">
    <source>
        <dbReference type="SAM" id="Phobius"/>
    </source>
</evidence>
<organism evidence="7 8">
    <name type="scientific">Eremothecium sinecaudum</name>
    <dbReference type="NCBI Taxonomy" id="45286"/>
    <lineage>
        <taxon>Eukaryota</taxon>
        <taxon>Fungi</taxon>
        <taxon>Dikarya</taxon>
        <taxon>Ascomycota</taxon>
        <taxon>Saccharomycotina</taxon>
        <taxon>Saccharomycetes</taxon>
        <taxon>Saccharomycetales</taxon>
        <taxon>Saccharomycetaceae</taxon>
        <taxon>Eremothecium</taxon>
    </lineage>
</organism>
<protein>
    <submittedName>
        <fullName evidence="7">HBR250Wp</fullName>
    </submittedName>
</protein>
<dbReference type="AlphaFoldDB" id="A0A109UX34"/>
<sequence length="55" mass="6326">MNSSKIINFIIAIFLPPLAVFLARGWGIECIIDIVLTIFFFFPGMLYAFYCVLFD</sequence>
<comment type="similarity">
    <text evidence="2">Belongs to the UPF0057 (PMP3) family.</text>
</comment>